<keyword evidence="4" id="KW-1185">Reference proteome</keyword>
<gene>
    <name evidence="3" type="ordered locus">Xcel_2886</name>
</gene>
<dbReference type="Gene3D" id="3.30.460.10">
    <property type="entry name" value="Beta Polymerase, domain 2"/>
    <property type="match status" value="1"/>
</dbReference>
<protein>
    <submittedName>
        <fullName evidence="3">DNA polymerase beta domain protein region</fullName>
    </submittedName>
</protein>
<dbReference type="KEGG" id="xce:Xcel_2886"/>
<evidence type="ECO:0000313" key="3">
    <source>
        <dbReference type="EMBL" id="ACZ31898.1"/>
    </source>
</evidence>
<dbReference type="OrthoDB" id="3826063at2"/>
<dbReference type="eggNOG" id="COG1708">
    <property type="taxonomic scope" value="Bacteria"/>
</dbReference>
<dbReference type="RefSeq" id="WP_012879640.1">
    <property type="nucleotide sequence ID" value="NC_013530.1"/>
</dbReference>
<dbReference type="STRING" id="446471.Xcel_2886"/>
<feature type="compositionally biased region" description="Basic and acidic residues" evidence="1">
    <location>
        <begin position="213"/>
        <end position="223"/>
    </location>
</feature>
<feature type="region of interest" description="Disordered" evidence="1">
    <location>
        <begin position="198"/>
        <end position="223"/>
    </location>
</feature>
<evidence type="ECO:0000259" key="2">
    <source>
        <dbReference type="Pfam" id="PF01909"/>
    </source>
</evidence>
<organism evidence="3 4">
    <name type="scientific">Xylanimonas cellulosilytica (strain DSM 15894 / JCM 12276 / CECT 5975 / KCTC 9989 / LMG 20990 / NBRC 107835 / XIL07)</name>
    <dbReference type="NCBI Taxonomy" id="446471"/>
    <lineage>
        <taxon>Bacteria</taxon>
        <taxon>Bacillati</taxon>
        <taxon>Actinomycetota</taxon>
        <taxon>Actinomycetes</taxon>
        <taxon>Micrococcales</taxon>
        <taxon>Promicromonosporaceae</taxon>
        <taxon>Xylanimonas</taxon>
    </lineage>
</organism>
<reference evidence="3 4" key="2">
    <citation type="journal article" date="2010" name="Stand. Genomic Sci.">
        <title>Complete genome sequence of Xylanimonas cellulosilytica type strain (XIL07).</title>
        <authorList>
            <person name="Foster B."/>
            <person name="Pukall R."/>
            <person name="Abt B."/>
            <person name="Nolan M."/>
            <person name="Glavina Del Rio T."/>
            <person name="Chen F."/>
            <person name="Lucas S."/>
            <person name="Tice H."/>
            <person name="Pitluck S."/>
            <person name="Cheng J.-F."/>
            <person name="Chertkov O."/>
            <person name="Brettin T."/>
            <person name="Han C."/>
            <person name="Detter J.C."/>
            <person name="Bruce D."/>
            <person name="Goodwin L."/>
            <person name="Ivanova N."/>
            <person name="Mavromatis K."/>
            <person name="Pati A."/>
            <person name="Mikhailova N."/>
            <person name="Chen A."/>
            <person name="Palaniappan K."/>
            <person name="Land M."/>
            <person name="Hauser L."/>
            <person name="Chang Y.-J."/>
            <person name="Jeffries C.D."/>
            <person name="Chain P."/>
            <person name="Rohde M."/>
            <person name="Goeker M."/>
            <person name="Bristow J."/>
            <person name="Eisen J.A."/>
            <person name="Markowitz V."/>
            <person name="Hugenholtz P."/>
            <person name="Kyrpides N.C."/>
            <person name="Klenk H.-P."/>
            <person name="Lapidus A."/>
        </authorList>
    </citation>
    <scope>NUCLEOTIDE SEQUENCE [LARGE SCALE GENOMIC DNA]</scope>
    <source>
        <strain evidence="4">DSM 15894 / CECT 5975 / LMG 20990 / XIL07</strain>
    </source>
</reference>
<dbReference type="SUPFAM" id="SSF81301">
    <property type="entry name" value="Nucleotidyltransferase"/>
    <property type="match status" value="1"/>
</dbReference>
<evidence type="ECO:0000256" key="1">
    <source>
        <dbReference type="SAM" id="MobiDB-lite"/>
    </source>
</evidence>
<dbReference type="InterPro" id="IPR002934">
    <property type="entry name" value="Polymerase_NTP_transf_dom"/>
</dbReference>
<name>D1BYM6_XYLCX</name>
<evidence type="ECO:0000313" key="4">
    <source>
        <dbReference type="Proteomes" id="UP000002255"/>
    </source>
</evidence>
<accession>D1BYM6</accession>
<dbReference type="InterPro" id="IPR043519">
    <property type="entry name" value="NT_sf"/>
</dbReference>
<dbReference type="GO" id="GO:0016779">
    <property type="term" value="F:nucleotidyltransferase activity"/>
    <property type="evidence" value="ECO:0007669"/>
    <property type="project" value="InterPro"/>
</dbReference>
<feature type="domain" description="Polymerase nucleotidyl transferase" evidence="2">
    <location>
        <begin position="95"/>
        <end position="144"/>
    </location>
</feature>
<dbReference type="Pfam" id="PF01909">
    <property type="entry name" value="NTP_transf_2"/>
    <property type="match status" value="1"/>
</dbReference>
<dbReference type="HOGENOM" id="CLU_101755_0_0_11"/>
<dbReference type="Proteomes" id="UP000002255">
    <property type="component" value="Chromosome"/>
</dbReference>
<dbReference type="CDD" id="cd05403">
    <property type="entry name" value="NT_KNTase_like"/>
    <property type="match status" value="1"/>
</dbReference>
<dbReference type="EMBL" id="CP001821">
    <property type="protein sequence ID" value="ACZ31898.1"/>
    <property type="molecule type" value="Genomic_DNA"/>
</dbReference>
<reference evidence="4" key="1">
    <citation type="submission" date="2009-11" db="EMBL/GenBank/DDBJ databases">
        <title>The complete chromosome of Xylanimonas cellulosilytica DSM 15894.</title>
        <authorList>
            <consortium name="US DOE Joint Genome Institute (JGI-PGF)"/>
            <person name="Lucas S."/>
            <person name="Copeland A."/>
            <person name="Lapidus A."/>
            <person name="Glavina del Rio T."/>
            <person name="Dalin E."/>
            <person name="Tice H."/>
            <person name="Bruce D."/>
            <person name="Goodwin L."/>
            <person name="Pitluck S."/>
            <person name="Kyrpides N."/>
            <person name="Mavromatis K."/>
            <person name="Ivanova N."/>
            <person name="Mikhailova N."/>
            <person name="Foster B."/>
            <person name="Clum A."/>
            <person name="Brettin T."/>
            <person name="Detter J.C."/>
            <person name="Han C."/>
            <person name="Larimer F."/>
            <person name="Land M."/>
            <person name="Hauser L."/>
            <person name="Markowitz V."/>
            <person name="Cheng J.F."/>
            <person name="Hugenholtz P."/>
            <person name="Woyke T."/>
            <person name="Wu D."/>
            <person name="Gehrich-Schroeter G."/>
            <person name="Schneider S."/>
            <person name="Pukall S.R."/>
            <person name="Klenk H.P."/>
            <person name="Eisen J.A."/>
        </authorList>
    </citation>
    <scope>NUCLEOTIDE SEQUENCE [LARGE SCALE GENOMIC DNA]</scope>
    <source>
        <strain evidence="4">DSM 15894 / CECT 5975 / LMG 20990 / XIL07</strain>
    </source>
</reference>
<proteinExistence type="predicted"/>
<dbReference type="AlphaFoldDB" id="D1BYM6"/>
<sequence length="223" mass="24063">MDLAAPLQSLIPTLDGAALTVLAGTESALGQSQIHRLAPRGTRSGLALALDRLVEHGIVVAEPTNYGYLYRLNRDHVLAPAVLAVAAAREEFLHRLADACRGLTPAVHSAALFGSVARRESGVASDVDLLLVVPDVLDTGDEAWQEQVRGLEERVLAWSGNRLELITVTRDHLADLVESGEPIVRSWQDDALTLTGTDPRDLLVGSSRRRRAKQADDSSKEAR</sequence>